<evidence type="ECO:0000313" key="1">
    <source>
        <dbReference type="EMBL" id="MBM7129358.1"/>
    </source>
</evidence>
<dbReference type="Proteomes" id="UP001430193">
    <property type="component" value="Unassembled WGS sequence"/>
</dbReference>
<comment type="caution">
    <text evidence="1">The sequence shown here is derived from an EMBL/GenBank/DDBJ whole genome shotgun (WGS) entry which is preliminary data.</text>
</comment>
<protein>
    <submittedName>
        <fullName evidence="1">Uncharacterized protein</fullName>
    </submittedName>
</protein>
<dbReference type="RefSeq" id="WP_204630963.1">
    <property type="nucleotide sequence ID" value="NZ_BSOC01000004.1"/>
</dbReference>
<organism evidence="1 2">
    <name type="scientific">Dyella mobilis</name>
    <dbReference type="NCBI Taxonomy" id="1849582"/>
    <lineage>
        <taxon>Bacteria</taxon>
        <taxon>Pseudomonadati</taxon>
        <taxon>Pseudomonadota</taxon>
        <taxon>Gammaproteobacteria</taxon>
        <taxon>Lysobacterales</taxon>
        <taxon>Rhodanobacteraceae</taxon>
        <taxon>Dyella</taxon>
    </lineage>
</organism>
<proteinExistence type="predicted"/>
<reference evidence="1" key="1">
    <citation type="submission" date="2020-10" db="EMBL/GenBank/DDBJ databases">
        <title>Phylogeny of dyella-like bacteria.</title>
        <authorList>
            <person name="Fu J."/>
        </authorList>
    </citation>
    <scope>NUCLEOTIDE SEQUENCE</scope>
    <source>
        <strain evidence="1">DHON07</strain>
    </source>
</reference>
<evidence type="ECO:0000313" key="2">
    <source>
        <dbReference type="Proteomes" id="UP001430193"/>
    </source>
</evidence>
<name>A0ABS2KEM6_9GAMM</name>
<sequence>MKKMVVAGLGLCLAGCVTMSGSYKVTAVEKDGTPVNVVMRAEGSSIYSARNAICSAHPGATVSIVDIATDKELSSESPYRCK</sequence>
<gene>
    <name evidence="1" type="ORF">ISS99_07460</name>
</gene>
<keyword evidence="2" id="KW-1185">Reference proteome</keyword>
<dbReference type="EMBL" id="JADIKF010000037">
    <property type="protein sequence ID" value="MBM7129358.1"/>
    <property type="molecule type" value="Genomic_DNA"/>
</dbReference>
<accession>A0ABS2KEM6</accession>